<gene>
    <name evidence="2" type="ORF">TTHERM_00161580</name>
</gene>
<accession>Q22VX6</accession>
<dbReference type="HOGENOM" id="CLU_536956_0_0_1"/>
<reference evidence="3" key="1">
    <citation type="journal article" date="2006" name="PLoS Biol.">
        <title>Macronuclear genome sequence of the ciliate Tetrahymena thermophila, a model eukaryote.</title>
        <authorList>
            <person name="Eisen J.A."/>
            <person name="Coyne R.S."/>
            <person name="Wu M."/>
            <person name="Wu D."/>
            <person name="Thiagarajan M."/>
            <person name="Wortman J.R."/>
            <person name="Badger J.H."/>
            <person name="Ren Q."/>
            <person name="Amedeo P."/>
            <person name="Jones K.M."/>
            <person name="Tallon L.J."/>
            <person name="Delcher A.L."/>
            <person name="Salzberg S.L."/>
            <person name="Silva J.C."/>
            <person name="Haas B.J."/>
            <person name="Majoros W.H."/>
            <person name="Farzad M."/>
            <person name="Carlton J.M."/>
            <person name="Smith R.K. Jr."/>
            <person name="Garg J."/>
            <person name="Pearlman R.E."/>
            <person name="Karrer K.M."/>
            <person name="Sun L."/>
            <person name="Manning G."/>
            <person name="Elde N.C."/>
            <person name="Turkewitz A.P."/>
            <person name="Asai D.J."/>
            <person name="Wilkes D.E."/>
            <person name="Wang Y."/>
            <person name="Cai H."/>
            <person name="Collins K."/>
            <person name="Stewart B.A."/>
            <person name="Lee S.R."/>
            <person name="Wilamowska K."/>
            <person name="Weinberg Z."/>
            <person name="Ruzzo W.L."/>
            <person name="Wloga D."/>
            <person name="Gaertig J."/>
            <person name="Frankel J."/>
            <person name="Tsao C.-C."/>
            <person name="Gorovsky M.A."/>
            <person name="Keeling P.J."/>
            <person name="Waller R.F."/>
            <person name="Patron N.J."/>
            <person name="Cherry J.M."/>
            <person name="Stover N.A."/>
            <person name="Krieger C.J."/>
            <person name="del Toro C."/>
            <person name="Ryder H.F."/>
            <person name="Williamson S.C."/>
            <person name="Barbeau R.A."/>
            <person name="Hamilton E.P."/>
            <person name="Orias E."/>
        </authorList>
    </citation>
    <scope>NUCLEOTIDE SEQUENCE [LARGE SCALE GENOMIC DNA]</scope>
    <source>
        <strain evidence="3">SB210</strain>
    </source>
</reference>
<dbReference type="EMBL" id="GG662820">
    <property type="protein sequence ID" value="EAR89640.3"/>
    <property type="molecule type" value="Genomic_DNA"/>
</dbReference>
<dbReference type="InterPro" id="IPR003877">
    <property type="entry name" value="SPRY_dom"/>
</dbReference>
<dbReference type="Gene3D" id="2.60.120.920">
    <property type="match status" value="1"/>
</dbReference>
<keyword evidence="3" id="KW-1185">Reference proteome</keyword>
<dbReference type="InterPro" id="IPR013320">
    <property type="entry name" value="ConA-like_dom_sf"/>
</dbReference>
<evidence type="ECO:0000313" key="3">
    <source>
        <dbReference type="Proteomes" id="UP000009168"/>
    </source>
</evidence>
<proteinExistence type="predicted"/>
<dbReference type="RefSeq" id="XP_001009886.3">
    <property type="nucleotide sequence ID" value="XM_001009886.3"/>
</dbReference>
<dbReference type="InterPro" id="IPR024964">
    <property type="entry name" value="CTLH/CRA"/>
</dbReference>
<dbReference type="GeneID" id="7841807"/>
<evidence type="ECO:0000259" key="1">
    <source>
        <dbReference type="PROSITE" id="PS50188"/>
    </source>
</evidence>
<dbReference type="InterPro" id="IPR050618">
    <property type="entry name" value="Ubq-SigPath_Reg"/>
</dbReference>
<feature type="domain" description="B30.2/SPRY" evidence="1">
    <location>
        <begin position="19"/>
        <end position="209"/>
    </location>
</feature>
<evidence type="ECO:0000313" key="2">
    <source>
        <dbReference type="EMBL" id="EAR89640.3"/>
    </source>
</evidence>
<dbReference type="InterPro" id="IPR043136">
    <property type="entry name" value="B30.2/SPRY_sf"/>
</dbReference>
<dbReference type="InParanoid" id="Q22VX6"/>
<dbReference type="eggNOG" id="KOG1477">
    <property type="taxonomic scope" value="Eukaryota"/>
</dbReference>
<sequence length="601" mass="70789">MKNIDYNISSSISQNLNHYQQILLNPEYLPNKQNTKIRVPTIKRKYSPNLKFCNDGESVKYIRKPIDTSFVYSNFQTDYVSSREDIIFYYEVEMIEMSDQSDICVGLGISTFPVHKQPGFSKKAKCSFGCKKNGEIRCSKIKSTQKVKPWGQGNVIGCGYNYITNEIFFTNDGEYKAAFTIVRNYQFIGIISLSYFRDKVRINFGQRPFKFDIRSLIADYKAQIQKQISTQKCDLFEVHKLVQQYLYLNGYFDSLQSFENLSLLSPINNLMECEENSNQNNLEASFLDKYLNQDKSPINQSQKSNKEDQFLNKDFKIENDLRREEKEILQMQEENQLEIQNIYDAYDDILDFSNKYQESLEEDFVQEKIQTELNNGGSVESSKNIDHKNIDQKEIEMNHLLEEKNDEMKTNQKSKQINNITQNKNSDYIQNGKYAIFDNIRKEILGYLQQLNYAKIIEILQKNFPNIFLTNPQLEGKLVSLQFLKMYKDGKQEESMKYAQMHFRQMSDIKFECVDKIGQKKIFSKLDILGAFCYENIENTHLNLLFQTQTQCNLWDEINTFLLQHCGYREESSLQIILKQVNLVQNKMREAEMFESQMFKI</sequence>
<dbReference type="Pfam" id="PF10607">
    <property type="entry name" value="CTLH"/>
    <property type="match status" value="1"/>
</dbReference>
<dbReference type="Pfam" id="PF00622">
    <property type="entry name" value="SPRY"/>
    <property type="match status" value="1"/>
</dbReference>
<dbReference type="SMART" id="SM00449">
    <property type="entry name" value="SPRY"/>
    <property type="match status" value="1"/>
</dbReference>
<dbReference type="STRING" id="312017.Q22VX6"/>
<dbReference type="InterPro" id="IPR044736">
    <property type="entry name" value="Gid1/RanBPM/SPLA_SPRY"/>
</dbReference>
<organism evidence="2 3">
    <name type="scientific">Tetrahymena thermophila (strain SB210)</name>
    <dbReference type="NCBI Taxonomy" id="312017"/>
    <lineage>
        <taxon>Eukaryota</taxon>
        <taxon>Sar</taxon>
        <taxon>Alveolata</taxon>
        <taxon>Ciliophora</taxon>
        <taxon>Intramacronucleata</taxon>
        <taxon>Oligohymenophorea</taxon>
        <taxon>Hymenostomatida</taxon>
        <taxon>Tetrahymenina</taxon>
        <taxon>Tetrahymenidae</taxon>
        <taxon>Tetrahymena</taxon>
    </lineage>
</organism>
<dbReference type="CDD" id="cd12885">
    <property type="entry name" value="SPRY_RanBP_like"/>
    <property type="match status" value="1"/>
</dbReference>
<dbReference type="PANTHER" id="PTHR12864">
    <property type="entry name" value="RAN BINDING PROTEIN 9-RELATED"/>
    <property type="match status" value="1"/>
</dbReference>
<dbReference type="AlphaFoldDB" id="Q22VX6"/>
<dbReference type="InterPro" id="IPR001870">
    <property type="entry name" value="B30.2/SPRY"/>
</dbReference>
<dbReference type="KEGG" id="tet:TTHERM_00161580"/>
<dbReference type="OrthoDB" id="313453at2759"/>
<protein>
    <submittedName>
        <fullName evidence="2">Ran-binding protein in the microtubule-organising centre protein</fullName>
    </submittedName>
</protein>
<dbReference type="PROSITE" id="PS50188">
    <property type="entry name" value="B302_SPRY"/>
    <property type="match status" value="1"/>
</dbReference>
<dbReference type="Proteomes" id="UP000009168">
    <property type="component" value="Unassembled WGS sequence"/>
</dbReference>
<dbReference type="SUPFAM" id="SSF49899">
    <property type="entry name" value="Concanavalin A-like lectins/glucanases"/>
    <property type="match status" value="1"/>
</dbReference>
<name>Q22VX6_TETTS</name>